<gene>
    <name evidence="5" type="ORF">ACFFF6_13670</name>
</gene>
<dbReference type="InterPro" id="IPR035647">
    <property type="entry name" value="EFG_III/V"/>
</dbReference>
<dbReference type="RefSeq" id="WP_376981635.1">
    <property type="nucleotide sequence ID" value="NZ_JBHLSV010000017.1"/>
</dbReference>
<dbReference type="NCBIfam" id="TIGR00231">
    <property type="entry name" value="small_GTP"/>
    <property type="match status" value="1"/>
</dbReference>
<keyword evidence="6" id="KW-1185">Reference proteome</keyword>
<dbReference type="Gene3D" id="2.40.30.10">
    <property type="entry name" value="Translation factors"/>
    <property type="match status" value="1"/>
</dbReference>
<organism evidence="5 6">
    <name type="scientific">Brachybacterium hainanense</name>
    <dbReference type="NCBI Taxonomy" id="1541174"/>
    <lineage>
        <taxon>Bacteria</taxon>
        <taxon>Bacillati</taxon>
        <taxon>Actinomycetota</taxon>
        <taxon>Actinomycetes</taxon>
        <taxon>Micrococcales</taxon>
        <taxon>Dermabacteraceae</taxon>
        <taxon>Brachybacterium</taxon>
    </lineage>
</organism>
<dbReference type="InterPro" id="IPR000640">
    <property type="entry name" value="EFG_V-like"/>
</dbReference>
<dbReference type="PRINTS" id="PR00315">
    <property type="entry name" value="ELONGATNFCT"/>
</dbReference>
<reference evidence="5 6" key="1">
    <citation type="submission" date="2024-09" db="EMBL/GenBank/DDBJ databases">
        <authorList>
            <person name="Sun Q."/>
            <person name="Mori K."/>
        </authorList>
    </citation>
    <scope>NUCLEOTIDE SEQUENCE [LARGE SCALE GENOMIC DNA]</scope>
    <source>
        <strain evidence="5 6">CICC 10874</strain>
    </source>
</reference>
<keyword evidence="3" id="KW-0342">GTP-binding</keyword>
<evidence type="ECO:0000256" key="2">
    <source>
        <dbReference type="ARBA" id="ARBA00022917"/>
    </source>
</evidence>
<dbReference type="Gene3D" id="3.30.70.240">
    <property type="match status" value="1"/>
</dbReference>
<dbReference type="Gene3D" id="3.30.230.10">
    <property type="match status" value="1"/>
</dbReference>
<keyword evidence="1" id="KW-0547">Nucleotide-binding</keyword>
<dbReference type="Pfam" id="PF00009">
    <property type="entry name" value="GTP_EFTU"/>
    <property type="match status" value="1"/>
</dbReference>
<dbReference type="PRINTS" id="PR01037">
    <property type="entry name" value="TCRTETOQM"/>
</dbReference>
<evidence type="ECO:0000256" key="1">
    <source>
        <dbReference type="ARBA" id="ARBA00022741"/>
    </source>
</evidence>
<feature type="domain" description="Tr-type G" evidence="4">
    <location>
        <begin position="20"/>
        <end position="270"/>
    </location>
</feature>
<dbReference type="InterPro" id="IPR000795">
    <property type="entry name" value="T_Tr_GTP-bd_dom"/>
</dbReference>
<dbReference type="InterPro" id="IPR031157">
    <property type="entry name" value="G_TR_CS"/>
</dbReference>
<dbReference type="CDD" id="cd04168">
    <property type="entry name" value="TetM_like"/>
    <property type="match status" value="1"/>
</dbReference>
<dbReference type="Pfam" id="PF00679">
    <property type="entry name" value="EFG_C"/>
    <property type="match status" value="1"/>
</dbReference>
<accession>A0ABV6RDE2</accession>
<dbReference type="EMBL" id="JBHLSV010000017">
    <property type="protein sequence ID" value="MFC0675010.1"/>
    <property type="molecule type" value="Genomic_DNA"/>
</dbReference>
<dbReference type="InterPro" id="IPR027417">
    <property type="entry name" value="P-loop_NTPase"/>
</dbReference>
<evidence type="ECO:0000313" key="6">
    <source>
        <dbReference type="Proteomes" id="UP001589793"/>
    </source>
</evidence>
<dbReference type="InterPro" id="IPR009000">
    <property type="entry name" value="Transl_B-barrel_sf"/>
</dbReference>
<proteinExistence type="predicted"/>
<protein>
    <submittedName>
        <fullName evidence="5">GTP-binding protein</fullName>
    </submittedName>
</protein>
<dbReference type="SUPFAM" id="SSF52540">
    <property type="entry name" value="P-loop containing nucleoside triphosphate hydrolases"/>
    <property type="match status" value="1"/>
</dbReference>
<comment type="caution">
    <text evidence="5">The sequence shown here is derived from an EMBL/GenBank/DDBJ whole genome shotgun (WGS) entry which is preliminary data.</text>
</comment>
<dbReference type="PANTHER" id="PTHR43261">
    <property type="entry name" value="TRANSLATION ELONGATION FACTOR G-RELATED"/>
    <property type="match status" value="1"/>
</dbReference>
<dbReference type="PROSITE" id="PS00301">
    <property type="entry name" value="G_TR_1"/>
    <property type="match status" value="1"/>
</dbReference>
<dbReference type="InterPro" id="IPR014721">
    <property type="entry name" value="Ribsml_uS5_D2-typ_fold_subgr"/>
</dbReference>
<dbReference type="SUPFAM" id="SSF50447">
    <property type="entry name" value="Translation proteins"/>
    <property type="match status" value="1"/>
</dbReference>
<dbReference type="Gene3D" id="3.40.50.300">
    <property type="entry name" value="P-loop containing nucleotide triphosphate hydrolases"/>
    <property type="match status" value="1"/>
</dbReference>
<sequence length="649" mass="67954">MNPAHEPAPVRPDPSGAAPRRRVNLGILAHVDAGKTSLTEALLLRGGAIDRLGRVDDGTTRTDTMSLERQRGITIRAAVATFASGDVDVTVIDTPGHPDFIAEVDRSLAVLDGAVLVVSAVEGVQAQTIVLFRALRRLGVPTILFLNKIDRSGAAPERVLAAIAGRLTPALVPLARVRDPGTPGAAAEPCTGADADWIEQATAVLAEHDESVLEAWVDPARSADEPLLRSSLAEATRSGAVHPVLCGSARTGEGVEHLIGTITEILPAPTAADDAGPAVAQVFKIERSPAAQRVCTIRMREGTLCLRDRVDLGTDRAGTVTGIEVFAPGGTVRREMVAAGQVARVRGLDDARIGDWIGARRSPAASSMPAPGLEARMVAADPQQQADLHRALAELADIDPLIAVRPDRGATRVRLYGVVQQEVLVDTLASEYGIEVEVHSAGVVCVERPARAAEAAARMGDPGHLLGYSLGVLVEPTAPGSGVDLVVSAPLLTLPMHVYGTPQGYRSALLGYLAAPLTEGLHGWPVTDLRVTVQESGYPPAGPRAVEVRRTVELVVRAAIRRAGTIVCEPVDRFELETPDTTLSGVFGLLGRHGAVPETSRTAGGIATILGTVPAAEVDALRTGLHTAAHGEGVLETAPDHYAPARRTR</sequence>
<dbReference type="SUPFAM" id="SSF54980">
    <property type="entry name" value="EF-G C-terminal domain-like"/>
    <property type="match status" value="2"/>
</dbReference>
<dbReference type="Gene3D" id="3.30.70.870">
    <property type="entry name" value="Elongation Factor G (Translational Gtpase), domain 3"/>
    <property type="match status" value="1"/>
</dbReference>
<name>A0ABV6RDE2_9MICO</name>
<keyword evidence="2" id="KW-0648">Protein biosynthesis</keyword>
<dbReference type="PANTHER" id="PTHR43261:SF1">
    <property type="entry name" value="RIBOSOME-RELEASING FACTOR 2, MITOCHONDRIAL"/>
    <property type="match status" value="1"/>
</dbReference>
<dbReference type="PROSITE" id="PS51722">
    <property type="entry name" value="G_TR_2"/>
    <property type="match status" value="1"/>
</dbReference>
<evidence type="ECO:0000259" key="4">
    <source>
        <dbReference type="PROSITE" id="PS51722"/>
    </source>
</evidence>
<evidence type="ECO:0000256" key="3">
    <source>
        <dbReference type="ARBA" id="ARBA00023134"/>
    </source>
</evidence>
<evidence type="ECO:0000313" key="5">
    <source>
        <dbReference type="EMBL" id="MFC0675010.1"/>
    </source>
</evidence>
<dbReference type="Proteomes" id="UP001589793">
    <property type="component" value="Unassembled WGS sequence"/>
</dbReference>
<dbReference type="InterPro" id="IPR005225">
    <property type="entry name" value="Small_GTP-bd"/>
</dbReference>